<evidence type="ECO:0000313" key="10">
    <source>
        <dbReference type="Proteomes" id="UP000605784"/>
    </source>
</evidence>
<keyword evidence="3" id="KW-0808">Transferase</keyword>
<dbReference type="GO" id="GO:0016757">
    <property type="term" value="F:glycosyltransferase activity"/>
    <property type="evidence" value="ECO:0007669"/>
    <property type="project" value="UniProtKB-KW"/>
</dbReference>
<gene>
    <name evidence="9" type="ORF">GCM10009030_16620</name>
</gene>
<feature type="transmembrane region" description="Helical" evidence="7">
    <location>
        <begin position="787"/>
        <end position="807"/>
    </location>
</feature>
<feature type="transmembrane region" description="Helical" evidence="7">
    <location>
        <begin position="746"/>
        <end position="767"/>
    </location>
</feature>
<dbReference type="RefSeq" id="WP_188996366.1">
    <property type="nucleotide sequence ID" value="NZ_BMOU01000002.1"/>
</dbReference>
<evidence type="ECO:0000259" key="8">
    <source>
        <dbReference type="Pfam" id="PF13231"/>
    </source>
</evidence>
<keyword evidence="10" id="KW-1185">Reference proteome</keyword>
<dbReference type="PANTHER" id="PTHR43867:SF2">
    <property type="entry name" value="CELLULOSE SYNTHASE CATALYTIC SUBUNIT A [UDP-FORMING]"/>
    <property type="match status" value="1"/>
</dbReference>
<evidence type="ECO:0000313" key="9">
    <source>
        <dbReference type="EMBL" id="GGN92434.1"/>
    </source>
</evidence>
<dbReference type="AlphaFoldDB" id="A0A830GKZ9"/>
<keyword evidence="5 7" id="KW-1133">Transmembrane helix</keyword>
<feature type="transmembrane region" description="Helical" evidence="7">
    <location>
        <begin position="611"/>
        <end position="627"/>
    </location>
</feature>
<evidence type="ECO:0000256" key="6">
    <source>
        <dbReference type="ARBA" id="ARBA00023136"/>
    </source>
</evidence>
<dbReference type="Pfam" id="PF13231">
    <property type="entry name" value="PMT_2"/>
    <property type="match status" value="1"/>
</dbReference>
<sequence>MIQDPTIALVMGTPYLSPNPAITALTVLFGVVWTLANFYTFYPLVQALVLAVADRVRGSTDDNGVPAADGGTPIIDVLLAAYDEAAVVEQAVVSVLEANYPADSLQLTVLLEPGDEATHDAVAALRERYDFDVLTVPEGYPGDPNKPRALNYGFEHTDGDVVGVVDAEDVVAPSVFREVAAAIAEGADYAQGRLDMANEGDGWLNLLFRAEYGYWYTLVTPAFARVDYPIPMAGTTCFFCRSVLETASEARLEQRGDPWDERAWAWMRDHGLAGVRPWDPRNVTEDFELGLFLWELGYDFAYLDAVTTEESPPSLDGWLDQRTRWKKGKVYTFLDRRAHPPATTGDRAHIYWQSALPHLGPLNVAGLVVLLLISNLAEYRPSTLVGVVLSLGATFAVVTSGLFAIGYWRATDAPLWTRTRRALLSTATLPLYWLLQWGADIRALVRLYGGNLSWEHTDHFGRQVASDDGPAERTGRRAGRITLPRYQRWGALVLVLVVAATLRMFALGGWSLWTDELYSVAVRGDLPVWDLLILPNDPHPPLYYLLLHWWMDLVGESRVAVRSLSVLAGLATTVAVYLLGTELFDDRTGLLAAVMVAASTFFIHFSRVARMYALFTFLTAFSWYWYARLRDDTTTSATGYVITTALLVYTHVYGLFVLFAQHVYTSLSEVDGGIRRRRWAGVTAALGVLTLPWAGLLTYRVVGILFGTGGANIEWIPEPSSVLLTQTALSYVGFPDFYPLRAGTTLVYLLASALLFVFVAQLAAAVVRVDETGLTLEDPQSVGQMAALLFVPTLVPLFISLAVPIYVPRYAAPAGVAFVVLAARGLRNIPTERVRFGLLAVVLLSSLAFTGVYYTADSVEPWSTVSTSIEAEAGPDDVVVYQPGGGYVEHYDEGAAVETTTVPYSARITKDDLLYLGNLSARRDTVFLVQYYGEDGPAVRYLDACHGEQSRRALGVITVHRYADRATCPAPGRILNTTGTVSE</sequence>
<dbReference type="PANTHER" id="PTHR43867">
    <property type="entry name" value="CELLULOSE SYNTHASE CATALYTIC SUBUNIT A [UDP-FORMING]"/>
    <property type="match status" value="1"/>
</dbReference>
<protein>
    <recommendedName>
        <fullName evidence="8">Glycosyltransferase RgtA/B/C/D-like domain-containing protein</fullName>
    </recommendedName>
</protein>
<dbReference type="SUPFAM" id="SSF53448">
    <property type="entry name" value="Nucleotide-diphospho-sugar transferases"/>
    <property type="match status" value="1"/>
</dbReference>
<evidence type="ECO:0000256" key="2">
    <source>
        <dbReference type="ARBA" id="ARBA00022676"/>
    </source>
</evidence>
<feature type="transmembrane region" description="Helical" evidence="7">
    <location>
        <begin position="679"/>
        <end position="699"/>
    </location>
</feature>
<proteinExistence type="predicted"/>
<comment type="caution">
    <text evidence="9">The sequence shown here is derived from an EMBL/GenBank/DDBJ whole genome shotgun (WGS) entry which is preliminary data.</text>
</comment>
<dbReference type="EMBL" id="BMOU01000002">
    <property type="protein sequence ID" value="GGN92434.1"/>
    <property type="molecule type" value="Genomic_DNA"/>
</dbReference>
<dbReference type="GO" id="GO:0016020">
    <property type="term" value="C:membrane"/>
    <property type="evidence" value="ECO:0007669"/>
    <property type="project" value="UniProtKB-SubCell"/>
</dbReference>
<feature type="transmembrane region" description="Helical" evidence="7">
    <location>
        <begin position="359"/>
        <end position="377"/>
    </location>
</feature>
<feature type="transmembrane region" description="Helical" evidence="7">
    <location>
        <begin position="588"/>
        <end position="605"/>
    </location>
</feature>
<comment type="subcellular location">
    <subcellularLocation>
        <location evidence="1">Membrane</location>
        <topology evidence="1">Multi-pass membrane protein</topology>
    </subcellularLocation>
</comment>
<keyword evidence="6 7" id="KW-0472">Membrane</keyword>
<feature type="transmembrane region" description="Helical" evidence="7">
    <location>
        <begin position="20"/>
        <end position="42"/>
    </location>
</feature>
<feature type="domain" description="Glycosyltransferase RgtA/B/C/D-like" evidence="8">
    <location>
        <begin position="539"/>
        <end position="687"/>
    </location>
</feature>
<organism evidence="9 10">
    <name type="scientific">Haloarcula pellucida</name>
    <dbReference type="NCBI Taxonomy" id="1427151"/>
    <lineage>
        <taxon>Archaea</taxon>
        <taxon>Methanobacteriati</taxon>
        <taxon>Methanobacteriota</taxon>
        <taxon>Stenosarchaea group</taxon>
        <taxon>Halobacteria</taxon>
        <taxon>Halobacteriales</taxon>
        <taxon>Haloarculaceae</taxon>
        <taxon>Haloarcula</taxon>
    </lineage>
</organism>
<keyword evidence="4 7" id="KW-0812">Transmembrane</keyword>
<evidence type="ECO:0000256" key="3">
    <source>
        <dbReference type="ARBA" id="ARBA00022679"/>
    </source>
</evidence>
<evidence type="ECO:0000256" key="1">
    <source>
        <dbReference type="ARBA" id="ARBA00004141"/>
    </source>
</evidence>
<dbReference type="InterPro" id="IPR038731">
    <property type="entry name" value="RgtA/B/C-like"/>
</dbReference>
<evidence type="ECO:0000256" key="4">
    <source>
        <dbReference type="ARBA" id="ARBA00022692"/>
    </source>
</evidence>
<dbReference type="Pfam" id="PF13641">
    <property type="entry name" value="Glyco_tranf_2_3"/>
    <property type="match status" value="1"/>
</dbReference>
<dbReference type="InterPro" id="IPR050321">
    <property type="entry name" value="Glycosyltr_2/OpgH_subfam"/>
</dbReference>
<keyword evidence="2" id="KW-0328">Glycosyltransferase</keyword>
<feature type="transmembrane region" description="Helical" evidence="7">
    <location>
        <begin position="383"/>
        <end position="408"/>
    </location>
</feature>
<feature type="transmembrane region" description="Helical" evidence="7">
    <location>
        <begin position="639"/>
        <end position="659"/>
    </location>
</feature>
<feature type="transmembrane region" description="Helical" evidence="7">
    <location>
        <begin position="836"/>
        <end position="856"/>
    </location>
</feature>
<feature type="transmembrane region" description="Helical" evidence="7">
    <location>
        <begin position="559"/>
        <end position="579"/>
    </location>
</feature>
<dbReference type="InterPro" id="IPR029044">
    <property type="entry name" value="Nucleotide-diphossugar_trans"/>
</dbReference>
<accession>A0A830GKZ9</accession>
<name>A0A830GKZ9_9EURY</name>
<dbReference type="Gene3D" id="3.90.550.10">
    <property type="entry name" value="Spore Coat Polysaccharide Biosynthesis Protein SpsA, Chain A"/>
    <property type="match status" value="1"/>
</dbReference>
<dbReference type="Proteomes" id="UP000605784">
    <property type="component" value="Unassembled WGS sequence"/>
</dbReference>
<evidence type="ECO:0000256" key="7">
    <source>
        <dbReference type="SAM" id="Phobius"/>
    </source>
</evidence>
<reference evidence="9" key="1">
    <citation type="journal article" date="2014" name="Int. J. Syst. Evol. Microbiol.">
        <title>Complete genome sequence of Corynebacterium casei LMG S-19264T (=DSM 44701T), isolated from a smear-ripened cheese.</title>
        <authorList>
            <consortium name="US DOE Joint Genome Institute (JGI-PGF)"/>
            <person name="Walter F."/>
            <person name="Albersmeier A."/>
            <person name="Kalinowski J."/>
            <person name="Ruckert C."/>
        </authorList>
    </citation>
    <scope>NUCLEOTIDE SEQUENCE</scope>
    <source>
        <strain evidence="9">JCM 17820</strain>
    </source>
</reference>
<reference evidence="9" key="2">
    <citation type="submission" date="2020-09" db="EMBL/GenBank/DDBJ databases">
        <authorList>
            <person name="Sun Q."/>
            <person name="Ohkuma M."/>
        </authorList>
    </citation>
    <scope>NUCLEOTIDE SEQUENCE</scope>
    <source>
        <strain evidence="9">JCM 17820</strain>
    </source>
</reference>
<evidence type="ECO:0000256" key="5">
    <source>
        <dbReference type="ARBA" id="ARBA00022989"/>
    </source>
</evidence>
<feature type="transmembrane region" description="Helical" evidence="7">
    <location>
        <begin position="489"/>
        <end position="513"/>
    </location>
</feature>